<dbReference type="EMBL" id="CP042260">
    <property type="protein sequence ID" value="QDY67834.1"/>
    <property type="molecule type" value="Genomic_DNA"/>
</dbReference>
<dbReference type="Proteomes" id="UP000320717">
    <property type="component" value="Chromosome"/>
</dbReference>
<sequence>MKLLDVGTGKELGHWVPAQSDTVIEMEVETGRVLRRIQCDEWQDASAPEACEGHVVGMVPYRPAQLPGVQGLL</sequence>
<dbReference type="RefSeq" id="WP_146278051.1">
    <property type="nucleotide sequence ID" value="NZ_CP042260.1"/>
</dbReference>
<dbReference type="EMBL" id="CP102487">
    <property type="protein sequence ID" value="UUX60013.1"/>
    <property type="molecule type" value="Genomic_DNA"/>
</dbReference>
<gene>
    <name evidence="1" type="ORF">FQA45_16860</name>
    <name evidence="2" type="ORF">NUH22_05190</name>
</gene>
<keyword evidence="3" id="KW-1185">Reference proteome</keyword>
<dbReference type="OrthoDB" id="4966502at2"/>
<evidence type="ECO:0000313" key="2">
    <source>
        <dbReference type="EMBL" id="UUX60013.1"/>
    </source>
</evidence>
<organism evidence="2 4">
    <name type="scientific">Glutamicibacter halophytocola</name>
    <dbReference type="NCBI Taxonomy" id="1933880"/>
    <lineage>
        <taxon>Bacteria</taxon>
        <taxon>Bacillati</taxon>
        <taxon>Actinomycetota</taxon>
        <taxon>Actinomycetes</taxon>
        <taxon>Micrococcales</taxon>
        <taxon>Micrococcaceae</taxon>
        <taxon>Glutamicibacter</taxon>
    </lineage>
</organism>
<evidence type="ECO:0000313" key="3">
    <source>
        <dbReference type="Proteomes" id="UP000320717"/>
    </source>
</evidence>
<dbReference type="Proteomes" id="UP001060018">
    <property type="component" value="Chromosome"/>
</dbReference>
<accession>A0A5B8IQB4</accession>
<reference evidence="1 3" key="1">
    <citation type="submission" date="2019-07" db="EMBL/GenBank/DDBJ databases">
        <title>Complete Genome Sequence of drought tolerant Plant Growth-Promoting Rhizobacterium Glutamicibacter halophytocola DR408.</title>
        <authorList>
            <person name="Nishu S.D."/>
            <person name="Lee T.K."/>
        </authorList>
    </citation>
    <scope>NUCLEOTIDE SEQUENCE [LARGE SCALE GENOMIC DNA]</scope>
    <source>
        <strain evidence="1 3">DR408</strain>
    </source>
</reference>
<reference evidence="2" key="2">
    <citation type="journal article" date="2022" name="Pest Manag. Sci.">
        <title>Glutamicibacter halophytocola-mediated host fitness of potato tuber moth on Solanaceae crops.</title>
        <authorList>
            <person name="Wang W."/>
            <person name="Xiao G."/>
            <person name="Du G."/>
            <person name="Chang L."/>
            <person name="Yang Y."/>
            <person name="Ye J."/>
            <person name="Chen B."/>
        </authorList>
    </citation>
    <scope>NUCLEOTIDE SEQUENCE</scope>
    <source>
        <strain evidence="2">S2</strain>
    </source>
</reference>
<proteinExistence type="predicted"/>
<evidence type="ECO:0000313" key="1">
    <source>
        <dbReference type="EMBL" id="QDY67834.1"/>
    </source>
</evidence>
<dbReference type="AlphaFoldDB" id="A0A5B8IQB4"/>
<name>A0A5B8IQB4_9MICC</name>
<protein>
    <submittedName>
        <fullName evidence="2">Uncharacterized protein</fullName>
    </submittedName>
</protein>
<evidence type="ECO:0000313" key="4">
    <source>
        <dbReference type="Proteomes" id="UP001060018"/>
    </source>
</evidence>